<dbReference type="Proteomes" id="UP000253790">
    <property type="component" value="Chromosome"/>
</dbReference>
<keyword evidence="3" id="KW-1185">Reference proteome</keyword>
<sequence>MLTALPDPVPGAQFIASTTTPAASPQRGDQVFPIEKRDGGGRVVGCSGFGTFAAAPEAVG</sequence>
<proteinExistence type="predicted"/>
<evidence type="ECO:0000256" key="1">
    <source>
        <dbReference type="SAM" id="MobiDB-lite"/>
    </source>
</evidence>
<dbReference type="EMBL" id="CP031229">
    <property type="protein sequence ID" value="AXH95957.1"/>
    <property type="molecule type" value="Genomic_DNA"/>
</dbReference>
<name>A0A345NLP9_9MICO</name>
<reference evidence="2 3" key="1">
    <citation type="submission" date="2018-07" db="EMBL/GenBank/DDBJ databases">
        <title>Complete genome sequencing of Ornithinimicrobium sp. AMA3305.</title>
        <authorList>
            <person name="Bae J.-W."/>
        </authorList>
    </citation>
    <scope>NUCLEOTIDE SEQUENCE [LARGE SCALE GENOMIC DNA]</scope>
    <source>
        <strain evidence="2 3">AMA3305</strain>
    </source>
</reference>
<dbReference type="KEGG" id="orn:DV701_07325"/>
<dbReference type="AlphaFoldDB" id="A0A345NLP9"/>
<accession>A0A345NLP9</accession>
<evidence type="ECO:0000313" key="3">
    <source>
        <dbReference type="Proteomes" id="UP000253790"/>
    </source>
</evidence>
<organism evidence="2 3">
    <name type="scientific">Ornithinimicrobium avium</name>
    <dbReference type="NCBI Taxonomy" id="2283195"/>
    <lineage>
        <taxon>Bacteria</taxon>
        <taxon>Bacillati</taxon>
        <taxon>Actinomycetota</taxon>
        <taxon>Actinomycetes</taxon>
        <taxon>Micrococcales</taxon>
        <taxon>Ornithinimicrobiaceae</taxon>
        <taxon>Ornithinimicrobium</taxon>
    </lineage>
</organism>
<gene>
    <name evidence="2" type="ORF">DV701_07325</name>
</gene>
<evidence type="ECO:0000313" key="2">
    <source>
        <dbReference type="EMBL" id="AXH95957.1"/>
    </source>
</evidence>
<protein>
    <submittedName>
        <fullName evidence="2">Uncharacterized protein</fullName>
    </submittedName>
</protein>
<feature type="region of interest" description="Disordered" evidence="1">
    <location>
        <begin position="1"/>
        <end position="30"/>
    </location>
</feature>